<feature type="domain" description="DUF7580" evidence="1">
    <location>
        <begin position="519"/>
        <end position="710"/>
    </location>
</feature>
<dbReference type="EMBL" id="KZ613740">
    <property type="protein sequence ID" value="PMD67519.1"/>
    <property type="molecule type" value="Genomic_DNA"/>
</dbReference>
<dbReference type="OrthoDB" id="1911848at2759"/>
<dbReference type="InterPro" id="IPR011009">
    <property type="entry name" value="Kinase-like_dom_sf"/>
</dbReference>
<gene>
    <name evidence="2" type="ORF">K444DRAFT_623677</name>
</gene>
<evidence type="ECO:0000313" key="2">
    <source>
        <dbReference type="EMBL" id="PMD67519.1"/>
    </source>
</evidence>
<dbReference type="InterPro" id="IPR056002">
    <property type="entry name" value="DUF7580"/>
</dbReference>
<organism evidence="2 3">
    <name type="scientific">Hyaloscypha bicolor E</name>
    <dbReference type="NCBI Taxonomy" id="1095630"/>
    <lineage>
        <taxon>Eukaryota</taxon>
        <taxon>Fungi</taxon>
        <taxon>Dikarya</taxon>
        <taxon>Ascomycota</taxon>
        <taxon>Pezizomycotina</taxon>
        <taxon>Leotiomycetes</taxon>
        <taxon>Helotiales</taxon>
        <taxon>Hyaloscyphaceae</taxon>
        <taxon>Hyaloscypha</taxon>
        <taxon>Hyaloscypha bicolor</taxon>
    </lineage>
</organism>
<dbReference type="Proteomes" id="UP000235371">
    <property type="component" value="Unassembled WGS sequence"/>
</dbReference>
<dbReference type="PANTHER" id="PTHR37542">
    <property type="entry name" value="HELO DOMAIN-CONTAINING PROTEIN-RELATED"/>
    <property type="match status" value="1"/>
</dbReference>
<dbReference type="InParanoid" id="A0A2J6TWW3"/>
<dbReference type="AlphaFoldDB" id="A0A2J6TWW3"/>
<dbReference type="RefSeq" id="XP_024744423.1">
    <property type="nucleotide sequence ID" value="XM_024882307.1"/>
</dbReference>
<dbReference type="GeneID" id="36590384"/>
<sequence>MATSSNKINEDWEKHINSQIELSARSRSYVYVKVLIVYWEEGDAGFKREGRELGAMFADKEKFGFAMDEFAIPSSESHLNLLNFIASSLLEVSTYAKEQRGTSLIIIHYGGHGDRNDDKHSGEQKRSVWAAKSEGEPTLEWFRIQDSILTTETHILLLFDCCFAGQAGRGREQTPTRIELLAAAAMSVKTPLPGPRSFTTALIRVITAGLEKDGQVTVSDLNRRLMSRESDLFATPIHVNLGQDQKSICLEPLRRNAQPNLDHEASGPSFQLLIKTRAQLEKSDLDEIGRWLGEYMPSTVATLHVEKVLQTTKFIQSFIEGVRKGDEPLIKGLKDPAVVDVLSAWDSALAILKGILVEQRGLRQPYRDTPIAQKLAERLLEKLDTENSDFVDLLEQKLLYVPMLAEEAINSTAATTLGMADQLRLRQMICASETSPSDVVSEESPGKENEKGYAMMQEYRKYGPYVDPAQIPALTNRVCRLAELLNAPKSSDFRSLRCTQWSHNNIEHQYVLHFEIPSIYESQNKSYQTLQSIIQKQRGSTRPSLDERFRMAFLLAKAVGKWHSVGWLHQGISSPNIIFFSFKDGLIDYSSPFLGGFEFARPDSDPSVGYAADDVAFNVYRRPARQGETRNGRRKIHDIYSLGVVLLEIGLWQRASVIVNTKENGIVSARAMAQKLRIAAAERLSHYAGRSYKAAVEACLNSDFSMDTESELARSFKEMVLEHEEQ</sequence>
<dbReference type="SUPFAM" id="SSF56112">
    <property type="entry name" value="Protein kinase-like (PK-like)"/>
    <property type="match status" value="1"/>
</dbReference>
<dbReference type="Pfam" id="PF24476">
    <property type="entry name" value="DUF7580"/>
    <property type="match status" value="1"/>
</dbReference>
<accession>A0A2J6TWW3</accession>
<evidence type="ECO:0000259" key="1">
    <source>
        <dbReference type="Pfam" id="PF24476"/>
    </source>
</evidence>
<reference evidence="2 3" key="1">
    <citation type="submission" date="2016-04" db="EMBL/GenBank/DDBJ databases">
        <title>A degradative enzymes factory behind the ericoid mycorrhizal symbiosis.</title>
        <authorList>
            <consortium name="DOE Joint Genome Institute"/>
            <person name="Martino E."/>
            <person name="Morin E."/>
            <person name="Grelet G."/>
            <person name="Kuo A."/>
            <person name="Kohler A."/>
            <person name="Daghino S."/>
            <person name="Barry K."/>
            <person name="Choi C."/>
            <person name="Cichocki N."/>
            <person name="Clum A."/>
            <person name="Copeland A."/>
            <person name="Hainaut M."/>
            <person name="Haridas S."/>
            <person name="Labutti K."/>
            <person name="Lindquist E."/>
            <person name="Lipzen A."/>
            <person name="Khouja H.-R."/>
            <person name="Murat C."/>
            <person name="Ohm R."/>
            <person name="Olson A."/>
            <person name="Spatafora J."/>
            <person name="Veneault-Fourrey C."/>
            <person name="Henrissat B."/>
            <person name="Grigoriev I."/>
            <person name="Martin F."/>
            <person name="Perotto S."/>
        </authorList>
    </citation>
    <scope>NUCLEOTIDE SEQUENCE [LARGE SCALE GENOMIC DNA]</scope>
    <source>
        <strain evidence="2 3">E</strain>
    </source>
</reference>
<protein>
    <recommendedName>
        <fullName evidence="1">DUF7580 domain-containing protein</fullName>
    </recommendedName>
</protein>
<keyword evidence="3" id="KW-1185">Reference proteome</keyword>
<dbReference type="PANTHER" id="PTHR37542:SF3">
    <property type="entry name" value="PRION-INHIBITION AND PROPAGATION HELO DOMAIN-CONTAINING PROTEIN"/>
    <property type="match status" value="1"/>
</dbReference>
<dbReference type="Gene3D" id="3.40.50.1460">
    <property type="match status" value="1"/>
</dbReference>
<evidence type="ECO:0000313" key="3">
    <source>
        <dbReference type="Proteomes" id="UP000235371"/>
    </source>
</evidence>
<dbReference type="Gene3D" id="1.10.510.10">
    <property type="entry name" value="Transferase(Phosphotransferase) domain 1"/>
    <property type="match status" value="1"/>
</dbReference>
<name>A0A2J6TWW3_9HELO</name>
<proteinExistence type="predicted"/>